<evidence type="ECO:0000313" key="1">
    <source>
        <dbReference type="EMBL" id="KAJ9652700.1"/>
    </source>
</evidence>
<dbReference type="Proteomes" id="UP001172386">
    <property type="component" value="Unassembled WGS sequence"/>
</dbReference>
<keyword evidence="2" id="KW-1185">Reference proteome</keyword>
<sequence>MSSRQYSIVEPHPSISPQQYITTGRGGAGNAVKASSTLTRGSDASGPAARVSSASLTAPRKSYISGRGGAGNYNHEAPRIFSFDEELEQQLKQTKHVAPVYHVGRGGAGNLRSSISDAQSLTRRTSNDSASSTSSAESGADIATRNLKKGLKKLANVF</sequence>
<name>A0ACC2ZYM0_9EURO</name>
<gene>
    <name evidence="1" type="ORF">H2198_008067</name>
</gene>
<protein>
    <submittedName>
        <fullName evidence="1">Uncharacterized protein</fullName>
    </submittedName>
</protein>
<proteinExistence type="predicted"/>
<comment type="caution">
    <text evidence="1">The sequence shown here is derived from an EMBL/GenBank/DDBJ whole genome shotgun (WGS) entry which is preliminary data.</text>
</comment>
<organism evidence="1 2">
    <name type="scientific">Neophaeococcomyces mojaviensis</name>
    <dbReference type="NCBI Taxonomy" id="3383035"/>
    <lineage>
        <taxon>Eukaryota</taxon>
        <taxon>Fungi</taxon>
        <taxon>Dikarya</taxon>
        <taxon>Ascomycota</taxon>
        <taxon>Pezizomycotina</taxon>
        <taxon>Eurotiomycetes</taxon>
        <taxon>Chaetothyriomycetidae</taxon>
        <taxon>Chaetothyriales</taxon>
        <taxon>Chaetothyriales incertae sedis</taxon>
        <taxon>Neophaeococcomyces</taxon>
    </lineage>
</organism>
<accession>A0ACC2ZYM0</accession>
<reference evidence="1" key="1">
    <citation type="submission" date="2022-10" db="EMBL/GenBank/DDBJ databases">
        <title>Culturing micro-colonial fungi from biological soil crusts in the Mojave desert and describing Neophaeococcomyces mojavensis, and introducing the new genera and species Taxawa tesnikishii.</title>
        <authorList>
            <person name="Kurbessoian T."/>
            <person name="Stajich J.E."/>
        </authorList>
    </citation>
    <scope>NUCLEOTIDE SEQUENCE</scope>
    <source>
        <strain evidence="1">JES_112</strain>
    </source>
</reference>
<evidence type="ECO:0000313" key="2">
    <source>
        <dbReference type="Proteomes" id="UP001172386"/>
    </source>
</evidence>
<dbReference type="EMBL" id="JAPDRQ010000186">
    <property type="protein sequence ID" value="KAJ9652700.1"/>
    <property type="molecule type" value="Genomic_DNA"/>
</dbReference>